<comment type="catalytic activity">
    <reaction evidence="11">
        <text>a 2-methoxy-6-(all-trans-polyprenyl)phenol + 2 reduced [2Fe-2S]-[ferredoxin] + O2 + 2 H(+) = a 2-methoxy-6-(all-trans-polyprenyl)benzene-1,4-diol + 2 oxidized [2Fe-2S]-[ferredoxin] + H2O</text>
        <dbReference type="Rhea" id="RHEA:81183"/>
        <dbReference type="Rhea" id="RHEA-COMP:9551"/>
        <dbReference type="Rhea" id="RHEA-COMP:10000"/>
        <dbReference type="Rhea" id="RHEA-COMP:10001"/>
        <dbReference type="Rhea" id="RHEA-COMP:10858"/>
        <dbReference type="ChEBI" id="CHEBI:15377"/>
        <dbReference type="ChEBI" id="CHEBI:15378"/>
        <dbReference type="ChEBI" id="CHEBI:15379"/>
        <dbReference type="ChEBI" id="CHEBI:33737"/>
        <dbReference type="ChEBI" id="CHEBI:33738"/>
        <dbReference type="ChEBI" id="CHEBI:62731"/>
        <dbReference type="ChEBI" id="CHEBI:84166"/>
        <dbReference type="EC" id="1.14.15.46"/>
    </reaction>
</comment>
<dbReference type="InterPro" id="IPR051205">
    <property type="entry name" value="UbiH/COQ6_monooxygenase"/>
</dbReference>
<dbReference type="InterPro" id="IPR018168">
    <property type="entry name" value="Ubi_Hdrlase_CS"/>
</dbReference>
<dbReference type="PRINTS" id="PR00420">
    <property type="entry name" value="RNGMNOXGNASE"/>
</dbReference>
<sequence length="580" mass="61642">MRVSVARVRFHPALARVQHITPRARYATTAPTPAEDYDIVIVGGGPAGLALAGALASSPAVYATSRIALVEAGSLDKVREWTMGEGEFSNRVSSITNVSREFLHGFGAWDYLDQTRTMPVEEIQAWDGLSSARITFNTSDIPSSSPARSPHLRPSQIATMVENLNIQRALLRTLEDKPDVNLLDNVKVLSITRNSADETDDYPHLTLSDGRTLRARLLIGADGPSSPVRAYTQISSYGWAYPTHAVVGTLFHRPHPLGLPNATAFQRFLPTGPIAFLPLSPTAASLVWSTRPELAAAMKQLDSAALARYVNAAFRLPWLSLNYLNTVLLESYASGTPLTASQAEEEISFRQQAHSIDASSALSSLQTTIGVPAEGSDSFPPLIHSLQRGTIASFPLRLTHADSYLGSSSQGRGRTALVGDAAHTCHPLAGQGLNMGLADVCELVRCLDAGAQHGSDLGTQVVLQPYARNRYAANHSMLSVTDKLHKLYALQSWPAVWARSTGLEVVNELLALKGAIMLGGGAAREEPNAGKAAMRFAADAVEVGASTLYGAKALLSGLGSIAGTVVGKAVGSLITNAGKQ</sequence>
<keyword evidence="10 11" id="KW-0472">Membrane</keyword>
<keyword evidence="8 11" id="KW-0503">Monooxygenase</keyword>
<dbReference type="UniPathway" id="UPA00232"/>
<keyword evidence="7 11" id="KW-0560">Oxidoreductase</keyword>
<dbReference type="GO" id="GO:0106364">
    <property type="term" value="F:4-hydroxy-3-all-trans-polyprenylbenzoate oxygenase activity"/>
    <property type="evidence" value="ECO:0007669"/>
    <property type="project" value="UniProtKB-EC"/>
</dbReference>
<dbReference type="InterPro" id="IPR036188">
    <property type="entry name" value="FAD/NAD-bd_sf"/>
</dbReference>
<dbReference type="OMA" id="VKQMQVW"/>
<dbReference type="EMBL" id="JH795859">
    <property type="protein sequence ID" value="EJU03703.1"/>
    <property type="molecule type" value="Genomic_DNA"/>
</dbReference>
<comment type="function">
    <text evidence="11">FAD-dependent monooxygenase required for two non-consecutive steps during ubiquinone biosynthesis. Required for the C5-ring hydroxylation during ubiquinone biosynthesis by catalyzing the hydroxylation of 4-hydroxy-3-(all-trans-polyprenyl)benzoic acid to 3,4-dihydroxy-5-(all-trans-polyprenyl)benzoic acid. Also acts downstream of coq4, for the C1-hydroxylation during ubiquinone biosynthesis by catalyzing the hydroxylation of 2-methoxy-6-(all-trans-polyprenyl)phenol to 2-methoxy-6-(all-trans-polyprenyl)benzene-1,4-diol. The electrons required for the hydroxylation reaction are funneled indirectly to coq6 from NADPH via a ferredoxin/ferredoxin reductase system.</text>
</comment>
<feature type="domain" description="FAD-binding" evidence="12">
    <location>
        <begin position="157"/>
        <end position="256"/>
    </location>
</feature>
<evidence type="ECO:0000256" key="11">
    <source>
        <dbReference type="HAMAP-Rule" id="MF_03193"/>
    </source>
</evidence>
<dbReference type="GO" id="GO:0016712">
    <property type="term" value="F:oxidoreductase activity, acting on paired donors, with incorporation or reduction of molecular oxygen, reduced flavin or flavoprotein as one donor, and incorporation of one atom of oxygen"/>
    <property type="evidence" value="ECO:0007669"/>
    <property type="project" value="UniProtKB-UniRule"/>
</dbReference>
<evidence type="ECO:0000256" key="2">
    <source>
        <dbReference type="ARBA" id="ARBA00005349"/>
    </source>
</evidence>
<dbReference type="InterPro" id="IPR000689">
    <property type="entry name" value="UbQ_mOase_COQ6"/>
</dbReference>
<accession>M5GEZ9</accession>
<dbReference type="InterPro" id="IPR002938">
    <property type="entry name" value="FAD-bd"/>
</dbReference>
<evidence type="ECO:0000256" key="8">
    <source>
        <dbReference type="ARBA" id="ARBA00023033"/>
    </source>
</evidence>
<dbReference type="AlphaFoldDB" id="M5GEZ9"/>
<gene>
    <name evidence="11" type="primary">COQ6</name>
    <name evidence="13" type="ORF">DACRYDRAFT_77421</name>
</gene>
<comment type="subcellular location">
    <subcellularLocation>
        <location evidence="11">Mitochondrion inner membrane</location>
        <topology evidence="11">Peripheral membrane protein</topology>
        <orientation evidence="11">Matrix side</orientation>
    </subcellularLocation>
</comment>
<dbReference type="HOGENOM" id="CLU_009665_8_0_1"/>
<name>M5GEZ9_DACPD</name>
<evidence type="ECO:0000256" key="1">
    <source>
        <dbReference type="ARBA" id="ARBA00001974"/>
    </source>
</evidence>
<dbReference type="STRING" id="1858805.M5GEZ9"/>
<organism evidence="13 14">
    <name type="scientific">Dacryopinax primogenitus (strain DJM 731)</name>
    <name type="common">Brown rot fungus</name>
    <dbReference type="NCBI Taxonomy" id="1858805"/>
    <lineage>
        <taxon>Eukaryota</taxon>
        <taxon>Fungi</taxon>
        <taxon>Dikarya</taxon>
        <taxon>Basidiomycota</taxon>
        <taxon>Agaricomycotina</taxon>
        <taxon>Dacrymycetes</taxon>
        <taxon>Dacrymycetales</taxon>
        <taxon>Dacrymycetaceae</taxon>
        <taxon>Dacryopinax</taxon>
    </lineage>
</organism>
<dbReference type="EC" id="1.14.15.46" evidence="11"/>
<keyword evidence="3 11" id="KW-0285">Flavoprotein</keyword>
<dbReference type="Pfam" id="PF01494">
    <property type="entry name" value="FAD_binding_3"/>
    <property type="match status" value="2"/>
</dbReference>
<dbReference type="HAMAP" id="MF_03193">
    <property type="entry name" value="COQ6_monooxygenase"/>
    <property type="match status" value="1"/>
</dbReference>
<comment type="similarity">
    <text evidence="2 11">Belongs to the UbiH/COQ6 family.</text>
</comment>
<keyword evidence="9 11" id="KW-0496">Mitochondrion</keyword>
<dbReference type="SUPFAM" id="SSF51905">
    <property type="entry name" value="FAD/NAD(P)-binding domain"/>
    <property type="match status" value="1"/>
</dbReference>
<evidence type="ECO:0000256" key="10">
    <source>
        <dbReference type="ARBA" id="ARBA00023136"/>
    </source>
</evidence>
<dbReference type="NCBIfam" id="TIGR01988">
    <property type="entry name" value="Ubi-OHases"/>
    <property type="match status" value="1"/>
</dbReference>
<comment type="subunit">
    <text evidence="11">Component of a multi-subunit COQ enzyme complex, composed of at least COQ3, COQ4, COQ5, COQ6, COQ7 and COQ9.</text>
</comment>
<evidence type="ECO:0000256" key="6">
    <source>
        <dbReference type="ARBA" id="ARBA00022827"/>
    </source>
</evidence>
<evidence type="ECO:0000256" key="9">
    <source>
        <dbReference type="ARBA" id="ARBA00023128"/>
    </source>
</evidence>
<keyword evidence="13" id="KW-0830">Ubiquinone</keyword>
<dbReference type="GO" id="GO:0071949">
    <property type="term" value="F:FAD binding"/>
    <property type="evidence" value="ECO:0007669"/>
    <property type="project" value="InterPro"/>
</dbReference>
<evidence type="ECO:0000313" key="13">
    <source>
        <dbReference type="EMBL" id="EJU03703.1"/>
    </source>
</evidence>
<dbReference type="PANTHER" id="PTHR43876:SF7">
    <property type="entry name" value="UBIQUINONE BIOSYNTHESIS MONOOXYGENASE COQ6, MITOCHONDRIAL"/>
    <property type="match status" value="1"/>
</dbReference>
<protein>
    <recommendedName>
        <fullName evidence="11">Ubiquinone biosynthesis monooxygenase COQ6, mitochondrial</fullName>
        <ecNumber evidence="11">1.14.15.45</ecNumber>
    </recommendedName>
    <alternativeName>
        <fullName evidence="11">2-methoxy-6-polyprenolphenol 4-hydroxylase</fullName>
        <ecNumber evidence="11">1.14.15.46</ecNumber>
    </alternativeName>
</protein>
<evidence type="ECO:0000313" key="14">
    <source>
        <dbReference type="Proteomes" id="UP000030653"/>
    </source>
</evidence>
<dbReference type="EC" id="1.14.15.45" evidence="11"/>
<dbReference type="PROSITE" id="PS01304">
    <property type="entry name" value="UBIH"/>
    <property type="match status" value="1"/>
</dbReference>
<evidence type="ECO:0000259" key="12">
    <source>
        <dbReference type="Pfam" id="PF01494"/>
    </source>
</evidence>
<dbReference type="Proteomes" id="UP000030653">
    <property type="component" value="Unassembled WGS sequence"/>
</dbReference>
<keyword evidence="14" id="KW-1185">Reference proteome</keyword>
<dbReference type="OrthoDB" id="683240at2759"/>
<feature type="domain" description="FAD-binding" evidence="12">
    <location>
        <begin position="412"/>
        <end position="449"/>
    </location>
</feature>
<dbReference type="FunFam" id="3.50.50.60:FF:000021">
    <property type="entry name" value="Ubiquinone biosynthesis monooxygenase COQ6"/>
    <property type="match status" value="1"/>
</dbReference>
<dbReference type="Gene3D" id="3.50.50.60">
    <property type="entry name" value="FAD/NAD(P)-binding domain"/>
    <property type="match status" value="2"/>
</dbReference>
<dbReference type="PANTHER" id="PTHR43876">
    <property type="entry name" value="UBIQUINONE BIOSYNTHESIS MONOOXYGENASE COQ6, MITOCHONDRIAL"/>
    <property type="match status" value="1"/>
</dbReference>
<keyword evidence="6 11" id="KW-0274">FAD</keyword>
<comment type="catalytic activity">
    <reaction evidence="11">
        <text>a 4-hydroxy-3-(all-trans-polyprenyl)benzoate + 2 reduced [2Fe-2S]-[ferredoxin] + O2 + 2 H(+) = a 3,4-dihydroxy-5-(all-trans-polyprenyl)benzoate + 2 oxidized [2Fe-2S]-[ferredoxin] + H2O</text>
        <dbReference type="Rhea" id="RHEA:81195"/>
        <dbReference type="Rhea" id="RHEA-COMP:9514"/>
        <dbReference type="Rhea" id="RHEA-COMP:10000"/>
        <dbReference type="Rhea" id="RHEA-COMP:10001"/>
        <dbReference type="Rhea" id="RHEA-COMP:10930"/>
        <dbReference type="ChEBI" id="CHEBI:15377"/>
        <dbReference type="ChEBI" id="CHEBI:15378"/>
        <dbReference type="ChEBI" id="CHEBI:15379"/>
        <dbReference type="ChEBI" id="CHEBI:33737"/>
        <dbReference type="ChEBI" id="CHEBI:33738"/>
        <dbReference type="ChEBI" id="CHEBI:64694"/>
        <dbReference type="ChEBI" id="CHEBI:78396"/>
        <dbReference type="EC" id="1.14.15.45"/>
    </reaction>
</comment>
<evidence type="ECO:0000256" key="5">
    <source>
        <dbReference type="ARBA" id="ARBA00022792"/>
    </source>
</evidence>
<evidence type="ECO:0000256" key="3">
    <source>
        <dbReference type="ARBA" id="ARBA00022630"/>
    </source>
</evidence>
<dbReference type="InterPro" id="IPR010971">
    <property type="entry name" value="UbiH/COQ6"/>
</dbReference>
<keyword evidence="5 11" id="KW-0999">Mitochondrion inner membrane</keyword>
<reference evidence="13 14" key="1">
    <citation type="journal article" date="2012" name="Science">
        <title>The Paleozoic origin of enzymatic lignin decomposition reconstructed from 31 fungal genomes.</title>
        <authorList>
            <person name="Floudas D."/>
            <person name="Binder M."/>
            <person name="Riley R."/>
            <person name="Barry K."/>
            <person name="Blanchette R.A."/>
            <person name="Henrissat B."/>
            <person name="Martinez A.T."/>
            <person name="Otillar R."/>
            <person name="Spatafora J.W."/>
            <person name="Yadav J.S."/>
            <person name="Aerts A."/>
            <person name="Benoit I."/>
            <person name="Boyd A."/>
            <person name="Carlson A."/>
            <person name="Copeland A."/>
            <person name="Coutinho P.M."/>
            <person name="de Vries R.P."/>
            <person name="Ferreira P."/>
            <person name="Findley K."/>
            <person name="Foster B."/>
            <person name="Gaskell J."/>
            <person name="Glotzer D."/>
            <person name="Gorecki P."/>
            <person name="Heitman J."/>
            <person name="Hesse C."/>
            <person name="Hori C."/>
            <person name="Igarashi K."/>
            <person name="Jurgens J.A."/>
            <person name="Kallen N."/>
            <person name="Kersten P."/>
            <person name="Kohler A."/>
            <person name="Kuees U."/>
            <person name="Kumar T.K.A."/>
            <person name="Kuo A."/>
            <person name="LaButti K."/>
            <person name="Larrondo L.F."/>
            <person name="Lindquist E."/>
            <person name="Ling A."/>
            <person name="Lombard V."/>
            <person name="Lucas S."/>
            <person name="Lundell T."/>
            <person name="Martin R."/>
            <person name="McLaughlin D.J."/>
            <person name="Morgenstern I."/>
            <person name="Morin E."/>
            <person name="Murat C."/>
            <person name="Nagy L.G."/>
            <person name="Nolan M."/>
            <person name="Ohm R.A."/>
            <person name="Patyshakuliyeva A."/>
            <person name="Rokas A."/>
            <person name="Ruiz-Duenas F.J."/>
            <person name="Sabat G."/>
            <person name="Salamov A."/>
            <person name="Samejima M."/>
            <person name="Schmutz J."/>
            <person name="Slot J.C."/>
            <person name="St John F."/>
            <person name="Stenlid J."/>
            <person name="Sun H."/>
            <person name="Sun S."/>
            <person name="Syed K."/>
            <person name="Tsang A."/>
            <person name="Wiebenga A."/>
            <person name="Young D."/>
            <person name="Pisabarro A."/>
            <person name="Eastwood D.C."/>
            <person name="Martin F."/>
            <person name="Cullen D."/>
            <person name="Grigoriev I.V."/>
            <person name="Hibbett D.S."/>
        </authorList>
    </citation>
    <scope>NUCLEOTIDE SEQUENCE [LARGE SCALE GENOMIC DNA]</scope>
    <source>
        <strain evidence="13 14">DJM-731 SS1</strain>
    </source>
</reference>
<dbReference type="GO" id="GO:0120538">
    <property type="term" value="F:2-methoxy-6-polyprenolphenol 4-hydroxylase activity"/>
    <property type="evidence" value="ECO:0007669"/>
    <property type="project" value="UniProtKB-EC"/>
</dbReference>
<comment type="pathway">
    <text evidence="11">Cofactor biosynthesis; ubiquinone biosynthesis.</text>
</comment>
<comment type="cofactor">
    <cofactor evidence="1 11">
        <name>FAD</name>
        <dbReference type="ChEBI" id="CHEBI:57692"/>
    </cofactor>
</comment>
<proteinExistence type="inferred from homology"/>
<dbReference type="GO" id="GO:0031314">
    <property type="term" value="C:extrinsic component of mitochondrial inner membrane"/>
    <property type="evidence" value="ECO:0007669"/>
    <property type="project" value="UniProtKB-UniRule"/>
</dbReference>
<evidence type="ECO:0000256" key="7">
    <source>
        <dbReference type="ARBA" id="ARBA00023002"/>
    </source>
</evidence>
<keyword evidence="4 11" id="KW-0831">Ubiquinone biosynthesis</keyword>
<evidence type="ECO:0000256" key="4">
    <source>
        <dbReference type="ARBA" id="ARBA00022688"/>
    </source>
</evidence>